<dbReference type="InterPro" id="IPR006222">
    <property type="entry name" value="GCVT_N"/>
</dbReference>
<evidence type="ECO:0000313" key="9">
    <source>
        <dbReference type="Proteomes" id="UP000285123"/>
    </source>
</evidence>
<dbReference type="RefSeq" id="WP_123591672.1">
    <property type="nucleotide sequence ID" value="NZ_AYKF01000098.1"/>
</dbReference>
<dbReference type="Pfam" id="PF08669">
    <property type="entry name" value="GCV_T_C"/>
    <property type="match status" value="1"/>
</dbReference>
<sequence length="965" mass="103714">MPCRRAETGPREWIDRGRTLRFTFEGRSYEGHPGDTITSALLANGVSLLGRSFKYHRPRGAFSLANHDVNALFCTPQDTHIRGDVTPLVEGMDVRPVNVRGGLDNDRDRHLDRLGRFMPVGFYYKAFHRPKALFPYWERAIRKRAGLGRVDLDWTPDRRAKRHAHCDALVVGAGPTGLTAALDLADNGCSVVLVDENPHPGASFDYAHAGDETALAHRDALIASVHAHPAITLHTRAVALGHYADHLVPIATPDGIIKVRARGVLLATGVIEQPAVFHNNDRPGVMLASGAQRLLHRFGVAACRRAIMVVANGEGYAAALDLHAAGIEIAAIADMGTPKSQIPAARLLAAGIPVHRDHAVHAAHGESAVEAATLAPVGADGHCDLARAHRVPCDGIFMSVGWAPAGQLLYQAGGRLRYDDTLAMPVPESWPDTVVPAGRLNGVFDLDCQYEDARDAAARLRAALAGEPVPAVADHRDRVSHGAAWPIVAHAQSRNFVDLDEDIQLKDLEQAAREGFDNIELLKRFSTVGMGPSQGKHANQNAIRILARIRDQGIDATGTTTARPMFHPVRLEDLAGRRLRPTRRSPLHDAHAELGARFMDAGAWLRPAWYGAAGERAEAIAAEVRAVREAVGLIDVSTLGKIEVVGPDAARLLEAAYTLRAADLSVGAGRYALMVDESGVVVDDGLIARLGPEHFFVTASSGHAAATRRELTREAAIGAFEAWVVDRTSQLGSITIAGPRSRDLLAPLTDVDLDRKAFKGGIRTGHVCGQPARVLRAAFVDRVGFEVHADVAATRLIWARLMDDGAALGVRAFGVEAQRVLRLEMGHIIVGQDTDGLTDPFEAAMAGAVHFDKPVFIGRGALALLAERTQRRLVAFTLPADADTPLPRESHLVIEDGEIAGRVTSIAHSPTLGHAIGFAMVDTALADSERALTLRVDDGVLVRATRAATPFVARRGKRAQPESRS</sequence>
<evidence type="ECO:0000256" key="1">
    <source>
        <dbReference type="ARBA" id="ARBA00008609"/>
    </source>
</evidence>
<organism evidence="8 9">
    <name type="scientific">Salinisphaera orenii YIM 95161</name>
    <dbReference type="NCBI Taxonomy" id="1051139"/>
    <lineage>
        <taxon>Bacteria</taxon>
        <taxon>Pseudomonadati</taxon>
        <taxon>Pseudomonadota</taxon>
        <taxon>Gammaproteobacteria</taxon>
        <taxon>Salinisphaerales</taxon>
        <taxon>Salinisphaeraceae</taxon>
        <taxon>Salinisphaera</taxon>
    </lineage>
</organism>
<dbReference type="InterPro" id="IPR027266">
    <property type="entry name" value="TrmE/GcvT-like"/>
</dbReference>
<dbReference type="Pfam" id="PF17806">
    <property type="entry name" value="SO_alpha_A3"/>
    <property type="match status" value="1"/>
</dbReference>
<dbReference type="InterPro" id="IPR023753">
    <property type="entry name" value="FAD/NAD-binding_dom"/>
</dbReference>
<dbReference type="OrthoDB" id="5287468at2"/>
<dbReference type="GO" id="GO:0032259">
    <property type="term" value="P:methylation"/>
    <property type="evidence" value="ECO:0007669"/>
    <property type="project" value="UniProtKB-KW"/>
</dbReference>
<feature type="domain" description="FAD/NAD(P)-binding" evidence="5">
    <location>
        <begin position="167"/>
        <end position="414"/>
    </location>
</feature>
<dbReference type="Pfam" id="PF07992">
    <property type="entry name" value="Pyr_redox_2"/>
    <property type="match status" value="1"/>
</dbReference>
<dbReference type="AlphaFoldDB" id="A0A423PMK6"/>
<feature type="domain" description="Aminomethyltransferase C-terminal" evidence="6">
    <location>
        <begin position="871"/>
        <end position="952"/>
    </location>
</feature>
<dbReference type="InterPro" id="IPR029043">
    <property type="entry name" value="GcvT/YgfZ_C"/>
</dbReference>
<dbReference type="SUPFAM" id="SSF103025">
    <property type="entry name" value="Folate-binding domain"/>
    <property type="match status" value="1"/>
</dbReference>
<dbReference type="Gene3D" id="3.30.1360.120">
    <property type="entry name" value="Probable tRNA modification gtpase trme, domain 1"/>
    <property type="match status" value="1"/>
</dbReference>
<dbReference type="Proteomes" id="UP000285123">
    <property type="component" value="Unassembled WGS sequence"/>
</dbReference>
<dbReference type="Gene3D" id="1.10.10.1100">
    <property type="entry name" value="BFD-like [2Fe-2S]-binding domain"/>
    <property type="match status" value="1"/>
</dbReference>
<evidence type="ECO:0000259" key="6">
    <source>
        <dbReference type="Pfam" id="PF08669"/>
    </source>
</evidence>
<dbReference type="Gene3D" id="3.10.20.440">
    <property type="entry name" value="2Fe-2S iron-sulphur cluster binding domain, sarcosine oxidase, alpha subunit, N-terminal domain"/>
    <property type="match status" value="1"/>
</dbReference>
<dbReference type="InterPro" id="IPR042204">
    <property type="entry name" value="2Fe-2S-bd_N"/>
</dbReference>
<dbReference type="PANTHER" id="PTHR43757">
    <property type="entry name" value="AMINOMETHYLTRANSFERASE"/>
    <property type="match status" value="1"/>
</dbReference>
<keyword evidence="3" id="KW-0560">Oxidoreductase</keyword>
<dbReference type="GO" id="GO:0008483">
    <property type="term" value="F:transaminase activity"/>
    <property type="evidence" value="ECO:0007669"/>
    <property type="project" value="UniProtKB-KW"/>
</dbReference>
<dbReference type="InterPro" id="IPR013977">
    <property type="entry name" value="GcvT_C"/>
</dbReference>
<evidence type="ECO:0000256" key="3">
    <source>
        <dbReference type="ARBA" id="ARBA00023002"/>
    </source>
</evidence>
<dbReference type="GO" id="GO:0008168">
    <property type="term" value="F:methyltransferase activity"/>
    <property type="evidence" value="ECO:0007669"/>
    <property type="project" value="UniProtKB-KW"/>
</dbReference>
<dbReference type="SUPFAM" id="SSF101790">
    <property type="entry name" value="Aminomethyltransferase beta-barrel domain"/>
    <property type="match status" value="1"/>
</dbReference>
<dbReference type="EMBL" id="AYKF01000098">
    <property type="protein sequence ID" value="ROO26855.1"/>
    <property type="molecule type" value="Genomic_DNA"/>
</dbReference>
<keyword evidence="2" id="KW-0032">Aminotransferase</keyword>
<evidence type="ECO:0000259" key="5">
    <source>
        <dbReference type="Pfam" id="PF07992"/>
    </source>
</evidence>
<protein>
    <submittedName>
        <fullName evidence="8">Aminomethyltransferase</fullName>
    </submittedName>
</protein>
<keyword evidence="8" id="KW-0808">Transferase</keyword>
<evidence type="ECO:0000259" key="7">
    <source>
        <dbReference type="Pfam" id="PF17806"/>
    </source>
</evidence>
<dbReference type="PANTHER" id="PTHR43757:SF2">
    <property type="entry name" value="AMINOMETHYLTRANSFERASE, MITOCHONDRIAL"/>
    <property type="match status" value="1"/>
</dbReference>
<dbReference type="InterPro" id="IPR041854">
    <property type="entry name" value="BFD-like_2Fe2S-bd_dom_sf"/>
</dbReference>
<feature type="domain" description="GCVT N-terminal" evidence="4">
    <location>
        <begin position="587"/>
        <end position="853"/>
    </location>
</feature>
<dbReference type="Gene3D" id="3.50.50.60">
    <property type="entry name" value="FAD/NAD(P)-binding domain"/>
    <property type="match status" value="1"/>
</dbReference>
<gene>
    <name evidence="8" type="ORF">SAHL_12140</name>
</gene>
<dbReference type="Pfam" id="PF01571">
    <property type="entry name" value="GCV_T"/>
    <property type="match status" value="1"/>
</dbReference>
<name>A0A423PMK6_9GAMM</name>
<dbReference type="InterPro" id="IPR028896">
    <property type="entry name" value="GcvT/YgfZ/DmdA"/>
</dbReference>
<dbReference type="SUPFAM" id="SSF51905">
    <property type="entry name" value="FAD/NAD(P)-binding domain"/>
    <property type="match status" value="1"/>
</dbReference>
<dbReference type="InterPro" id="IPR036188">
    <property type="entry name" value="FAD/NAD-bd_sf"/>
</dbReference>
<reference evidence="8 9" key="1">
    <citation type="submission" date="2013-10" db="EMBL/GenBank/DDBJ databases">
        <title>Salinisphaera halophila YIM 95161 Genome Sequencing.</title>
        <authorList>
            <person name="Lai Q."/>
            <person name="Li C."/>
            <person name="Shao Z."/>
        </authorList>
    </citation>
    <scope>NUCLEOTIDE SEQUENCE [LARGE SCALE GENOMIC DNA]</scope>
    <source>
        <strain evidence="8 9">YIM 95161</strain>
    </source>
</reference>
<dbReference type="InterPro" id="IPR041117">
    <property type="entry name" value="SoxA_A3"/>
</dbReference>
<proteinExistence type="inferred from homology"/>
<evidence type="ECO:0000313" key="8">
    <source>
        <dbReference type="EMBL" id="ROO26855.1"/>
    </source>
</evidence>
<evidence type="ECO:0000259" key="4">
    <source>
        <dbReference type="Pfam" id="PF01571"/>
    </source>
</evidence>
<keyword evidence="8" id="KW-0489">Methyltransferase</keyword>
<comment type="caution">
    <text evidence="8">The sequence shown here is derived from an EMBL/GenBank/DDBJ whole genome shotgun (WGS) entry which is preliminary data.</text>
</comment>
<feature type="domain" description="SoxA A3" evidence="7">
    <location>
        <begin position="493"/>
        <end position="576"/>
    </location>
</feature>
<dbReference type="GO" id="GO:0016491">
    <property type="term" value="F:oxidoreductase activity"/>
    <property type="evidence" value="ECO:0007669"/>
    <property type="project" value="UniProtKB-KW"/>
</dbReference>
<dbReference type="PRINTS" id="PR00368">
    <property type="entry name" value="FADPNR"/>
</dbReference>
<dbReference type="PRINTS" id="PR00469">
    <property type="entry name" value="PNDRDTASEII"/>
</dbReference>
<dbReference type="Pfam" id="PF13510">
    <property type="entry name" value="Fer2_4"/>
    <property type="match status" value="1"/>
</dbReference>
<evidence type="ECO:0000256" key="2">
    <source>
        <dbReference type="ARBA" id="ARBA00022576"/>
    </source>
</evidence>
<accession>A0A423PMK6</accession>
<comment type="similarity">
    <text evidence="1">Belongs to the GcvT family.</text>
</comment>